<feature type="transmembrane region" description="Helical" evidence="6">
    <location>
        <begin position="302"/>
        <end position="322"/>
    </location>
</feature>
<feature type="transmembrane region" description="Helical" evidence="6">
    <location>
        <begin position="38"/>
        <end position="58"/>
    </location>
</feature>
<reference evidence="8" key="2">
    <citation type="submission" date="2014-09" db="EMBL/GenBank/DDBJ databases">
        <authorList>
            <person name="GOMEZ-VALERO Laura"/>
        </authorList>
    </citation>
    <scope>NUCLEOTIDE SEQUENCE</scope>
    <source>
        <strain evidence="8">ATCC33218</strain>
    </source>
</reference>
<dbReference type="Proteomes" id="UP000182998">
    <property type="component" value="Unassembled WGS sequence"/>
</dbReference>
<feature type="domain" description="Major facilitator superfamily (MFS) profile" evidence="7">
    <location>
        <begin position="1"/>
        <end position="402"/>
    </location>
</feature>
<dbReference type="PANTHER" id="PTHR43124">
    <property type="entry name" value="PURINE EFFLUX PUMP PBUE"/>
    <property type="match status" value="1"/>
</dbReference>
<evidence type="ECO:0000313" key="10">
    <source>
        <dbReference type="Proteomes" id="UP000032414"/>
    </source>
</evidence>
<feature type="transmembrane region" description="Helical" evidence="6">
    <location>
        <begin position="168"/>
        <end position="187"/>
    </location>
</feature>
<evidence type="ECO:0000256" key="3">
    <source>
        <dbReference type="ARBA" id="ARBA00022692"/>
    </source>
</evidence>
<accession>A0A098GGZ5</accession>
<dbReference type="GO" id="GO:0022857">
    <property type="term" value="F:transmembrane transporter activity"/>
    <property type="evidence" value="ECO:0007669"/>
    <property type="project" value="InterPro"/>
</dbReference>
<dbReference type="AlphaFoldDB" id="A0A098GGZ5"/>
<evidence type="ECO:0000256" key="5">
    <source>
        <dbReference type="ARBA" id="ARBA00023136"/>
    </source>
</evidence>
<keyword evidence="11" id="KW-1185">Reference proteome</keyword>
<organism evidence="8 10">
    <name type="scientific">Legionella micdadei</name>
    <name type="common">Tatlockia micdadei</name>
    <dbReference type="NCBI Taxonomy" id="451"/>
    <lineage>
        <taxon>Bacteria</taxon>
        <taxon>Pseudomonadati</taxon>
        <taxon>Pseudomonadota</taxon>
        <taxon>Gammaproteobacteria</taxon>
        <taxon>Legionellales</taxon>
        <taxon>Legionellaceae</taxon>
        <taxon>Legionella</taxon>
    </lineage>
</organism>
<feature type="transmembrane region" description="Helical" evidence="6">
    <location>
        <begin position="104"/>
        <end position="125"/>
    </location>
</feature>
<feature type="transmembrane region" description="Helical" evidence="6">
    <location>
        <begin position="334"/>
        <end position="353"/>
    </location>
</feature>
<dbReference type="Proteomes" id="UP000032414">
    <property type="component" value="Chromosome I"/>
</dbReference>
<reference evidence="10" key="1">
    <citation type="submission" date="2014-09" db="EMBL/GenBank/DDBJ databases">
        <authorList>
            <person name="Gomez-Valero L."/>
        </authorList>
    </citation>
    <scope>NUCLEOTIDE SEQUENCE [LARGE SCALE GENOMIC DNA]</scope>
    <source>
        <strain evidence="10">ATCC33218</strain>
    </source>
</reference>
<dbReference type="Gene3D" id="1.20.1250.20">
    <property type="entry name" value="MFS general substrate transporter like domains"/>
    <property type="match status" value="2"/>
</dbReference>
<dbReference type="InterPro" id="IPR036259">
    <property type="entry name" value="MFS_trans_sf"/>
</dbReference>
<keyword evidence="2" id="KW-1003">Cell membrane</keyword>
<dbReference type="InterPro" id="IPR011701">
    <property type="entry name" value="MFS"/>
</dbReference>
<dbReference type="Pfam" id="PF07690">
    <property type="entry name" value="MFS_1"/>
    <property type="match status" value="1"/>
</dbReference>
<feature type="transmembrane region" description="Helical" evidence="6">
    <location>
        <begin position="250"/>
        <end position="270"/>
    </location>
</feature>
<evidence type="ECO:0000313" key="11">
    <source>
        <dbReference type="Proteomes" id="UP000182998"/>
    </source>
</evidence>
<evidence type="ECO:0000256" key="2">
    <source>
        <dbReference type="ARBA" id="ARBA00022475"/>
    </source>
</evidence>
<feature type="transmembrane region" description="Helical" evidence="6">
    <location>
        <begin position="7"/>
        <end position="26"/>
    </location>
</feature>
<reference evidence="9 11" key="3">
    <citation type="submission" date="2016-10" db="EMBL/GenBank/DDBJ databases">
        <authorList>
            <person name="Varghese N."/>
            <person name="Submissions S."/>
        </authorList>
    </citation>
    <scope>NUCLEOTIDE SEQUENCE [LARGE SCALE GENOMIC DNA]</scope>
    <source>
        <strain evidence="9 11">ATCC 33218</strain>
    </source>
</reference>
<dbReference type="EMBL" id="LN614830">
    <property type="protein sequence ID" value="CEG61252.1"/>
    <property type="molecule type" value="Genomic_DNA"/>
</dbReference>
<evidence type="ECO:0000313" key="9">
    <source>
        <dbReference type="EMBL" id="SCY33994.1"/>
    </source>
</evidence>
<dbReference type="PROSITE" id="PS50850">
    <property type="entry name" value="MFS"/>
    <property type="match status" value="1"/>
</dbReference>
<dbReference type="OrthoDB" id="5291895at2"/>
<name>A0A098GGZ5_LEGMI</name>
<protein>
    <submittedName>
        <fullName evidence="8">Major facilitator superfamily (MFS) transporter</fullName>
    </submittedName>
    <submittedName>
        <fullName evidence="9">Predicted arabinose efflux permease, MFS family</fullName>
    </submittedName>
</protein>
<feature type="transmembrane region" description="Helical" evidence="6">
    <location>
        <begin position="137"/>
        <end position="156"/>
    </location>
</feature>
<feature type="transmembrane region" description="Helical" evidence="6">
    <location>
        <begin position="212"/>
        <end position="230"/>
    </location>
</feature>
<dbReference type="EMBL" id="FMVN01000006">
    <property type="protein sequence ID" value="SCY33994.1"/>
    <property type="molecule type" value="Genomic_DNA"/>
</dbReference>
<comment type="subcellular location">
    <subcellularLocation>
        <location evidence="1">Cell membrane</location>
        <topology evidence="1">Multi-pass membrane protein</topology>
    </subcellularLocation>
</comment>
<dbReference type="PANTHER" id="PTHR43124:SF3">
    <property type="entry name" value="CHLORAMPHENICOL EFFLUX PUMP RV0191"/>
    <property type="match status" value="1"/>
</dbReference>
<evidence type="ECO:0000256" key="4">
    <source>
        <dbReference type="ARBA" id="ARBA00022989"/>
    </source>
</evidence>
<gene>
    <name evidence="8" type="primary">smlA</name>
    <name evidence="8" type="ORF">LMI_1964</name>
    <name evidence="9" type="ORF">SAMN02982997_01465</name>
</gene>
<dbReference type="PATRIC" id="fig|451.8.peg.1340"/>
<proteinExistence type="predicted"/>
<dbReference type="SUPFAM" id="SSF103473">
    <property type="entry name" value="MFS general substrate transporter"/>
    <property type="match status" value="1"/>
</dbReference>
<evidence type="ECO:0000313" key="8">
    <source>
        <dbReference type="EMBL" id="CEG61252.1"/>
    </source>
</evidence>
<evidence type="ECO:0000256" key="1">
    <source>
        <dbReference type="ARBA" id="ARBA00004651"/>
    </source>
</evidence>
<dbReference type="InterPro" id="IPR020846">
    <property type="entry name" value="MFS_dom"/>
</dbReference>
<dbReference type="GO" id="GO:0005886">
    <property type="term" value="C:plasma membrane"/>
    <property type="evidence" value="ECO:0007669"/>
    <property type="project" value="UniProtKB-SubCell"/>
</dbReference>
<dbReference type="RefSeq" id="WP_045099528.1">
    <property type="nucleotide sequence ID" value="NZ_CP020614.1"/>
</dbReference>
<feature type="transmembrane region" description="Helical" evidence="6">
    <location>
        <begin position="277"/>
        <end position="296"/>
    </location>
</feature>
<dbReference type="KEGG" id="tmc:LMI_1964"/>
<sequence length="411" mass="44989">MNRSITRIAAWGIWIIASLFYAYQYILRVMPNIMLDNFIQQFHIDTAVFGQFSGVYYLGYSLMHLPIGIMLDRFGPKKVMTGCILLTVIGLLPILFAERWMYPMIGRALIGMGSSAAILGTFKIIRMAFREQLFTRMLSFSVTIGLIGAIYGGGPVSYLCTLLGYKTVVQIFAFFGVLLATLTYFIVPEIEKSTQPHSIISDIKRVLTNRQVIALCLLSGLMVGPLEGFADVWGSAFIKRVYGFDPTLASYLPSMIFIGMCFGAPVLSFIAEKTNNYLAVIIGAGIAMMLVFLALISKQFTANTMAFSFILVGVCSAYQILAIYKASTYLPEDVAGITTAIANMIIMSFGYAFHTTIGLLVNVFGGPSMSSAFIYGLSVIPLTLALAVVGFLALFYQERGKAAVISANNIL</sequence>
<evidence type="ECO:0000259" key="7">
    <source>
        <dbReference type="PROSITE" id="PS50850"/>
    </source>
</evidence>
<feature type="transmembrane region" description="Helical" evidence="6">
    <location>
        <begin position="79"/>
        <end position="98"/>
    </location>
</feature>
<evidence type="ECO:0000256" key="6">
    <source>
        <dbReference type="SAM" id="Phobius"/>
    </source>
</evidence>
<keyword evidence="5 6" id="KW-0472">Membrane</keyword>
<feature type="transmembrane region" description="Helical" evidence="6">
    <location>
        <begin position="373"/>
        <end position="396"/>
    </location>
</feature>
<dbReference type="HOGENOM" id="CLU_001265_62_2_6"/>
<dbReference type="InterPro" id="IPR050189">
    <property type="entry name" value="MFS_Efflux_Transporters"/>
</dbReference>
<keyword evidence="3 6" id="KW-0812">Transmembrane</keyword>
<keyword evidence="4 6" id="KW-1133">Transmembrane helix</keyword>